<dbReference type="AlphaFoldDB" id="A0A6A6NDC3"/>
<evidence type="ECO:0000256" key="4">
    <source>
        <dbReference type="ARBA" id="ARBA00023157"/>
    </source>
</evidence>
<evidence type="ECO:0000256" key="5">
    <source>
        <dbReference type="ARBA" id="ARBA00023180"/>
    </source>
</evidence>
<accession>A0A6A6NDC3</accession>
<evidence type="ECO:0000259" key="6">
    <source>
        <dbReference type="Pfam" id="PF08488"/>
    </source>
</evidence>
<dbReference type="EMBL" id="JAAGAX010000002">
    <property type="protein sequence ID" value="KAF2323075.1"/>
    <property type="molecule type" value="Genomic_DNA"/>
</dbReference>
<keyword evidence="4" id="KW-1015">Disulfide bond</keyword>
<dbReference type="Pfam" id="PF08488">
    <property type="entry name" value="WAK"/>
    <property type="match status" value="1"/>
</dbReference>
<proteinExistence type="predicted"/>
<sequence>MLELAISAAATTTLAGRACEARCGDIDIQYPFGIRADCSMDKCNKFTVVGCNNRASLSSSDPDGEGCQPTCEENVKPQGCFGNRCCQTSIPYFQQLLAPSFQDADDDQCRIAFIVEKKWFKANVKEPYKVQELEYVPVLLDWKINAAALGSLVIDEEHIPWSHGLL</sequence>
<dbReference type="PANTHER" id="PTHR33491">
    <property type="entry name" value="OSJNBA0016N04.9 PROTEIN"/>
    <property type="match status" value="1"/>
</dbReference>
<evidence type="ECO:0000313" key="8">
    <source>
        <dbReference type="Proteomes" id="UP000467840"/>
    </source>
</evidence>
<protein>
    <recommendedName>
        <fullName evidence="6">Wall-associated receptor kinase domain-containing protein</fullName>
    </recommendedName>
</protein>
<dbReference type="Proteomes" id="UP000467840">
    <property type="component" value="Chromosome 11"/>
</dbReference>
<keyword evidence="5" id="KW-0325">Glycoprotein</keyword>
<name>A0A6A6NDC3_HEVBR</name>
<evidence type="ECO:0000256" key="3">
    <source>
        <dbReference type="ARBA" id="ARBA00022679"/>
    </source>
</evidence>
<evidence type="ECO:0000256" key="2">
    <source>
        <dbReference type="ARBA" id="ARBA00022527"/>
    </source>
</evidence>
<comment type="caution">
    <text evidence="7">The sequence shown here is derived from an EMBL/GenBank/DDBJ whole genome shotgun (WGS) entry which is preliminary data.</text>
</comment>
<reference evidence="7 8" key="1">
    <citation type="journal article" date="2020" name="Mol. Plant">
        <title>The Chromosome-Based Rubber Tree Genome Provides New Insights into Spurge Genome Evolution and Rubber Biosynthesis.</title>
        <authorList>
            <person name="Liu J."/>
            <person name="Shi C."/>
            <person name="Shi C.C."/>
            <person name="Li W."/>
            <person name="Zhang Q.J."/>
            <person name="Zhang Y."/>
            <person name="Li K."/>
            <person name="Lu H.F."/>
            <person name="Shi C."/>
            <person name="Zhu S.T."/>
            <person name="Xiao Z.Y."/>
            <person name="Nan H."/>
            <person name="Yue Y."/>
            <person name="Zhu X.G."/>
            <person name="Wu Y."/>
            <person name="Hong X.N."/>
            <person name="Fan G.Y."/>
            <person name="Tong Y."/>
            <person name="Zhang D."/>
            <person name="Mao C.L."/>
            <person name="Liu Y.L."/>
            <person name="Hao S.J."/>
            <person name="Liu W.Q."/>
            <person name="Lv M.Q."/>
            <person name="Zhang H.B."/>
            <person name="Liu Y."/>
            <person name="Hu-Tang G.R."/>
            <person name="Wang J.P."/>
            <person name="Wang J.H."/>
            <person name="Sun Y.H."/>
            <person name="Ni S.B."/>
            <person name="Chen W.B."/>
            <person name="Zhang X.C."/>
            <person name="Jiao Y.N."/>
            <person name="Eichler E.E."/>
            <person name="Li G.H."/>
            <person name="Liu X."/>
            <person name="Gao L.Z."/>
        </authorList>
    </citation>
    <scope>NUCLEOTIDE SEQUENCE [LARGE SCALE GENOMIC DNA]</scope>
    <source>
        <strain evidence="8">cv. GT1</strain>
        <tissue evidence="7">Leaf</tissue>
    </source>
</reference>
<dbReference type="GO" id="GO:0004674">
    <property type="term" value="F:protein serine/threonine kinase activity"/>
    <property type="evidence" value="ECO:0007669"/>
    <property type="project" value="UniProtKB-KW"/>
</dbReference>
<keyword evidence="2" id="KW-0723">Serine/threonine-protein kinase</keyword>
<feature type="domain" description="Wall-associated receptor kinase" evidence="6">
    <location>
        <begin position="79"/>
        <end position="146"/>
    </location>
</feature>
<keyword evidence="3" id="KW-0808">Transferase</keyword>
<dbReference type="InterPro" id="IPR013695">
    <property type="entry name" value="WAK"/>
</dbReference>
<evidence type="ECO:0000256" key="1">
    <source>
        <dbReference type="ARBA" id="ARBA00004479"/>
    </source>
</evidence>
<evidence type="ECO:0000313" key="7">
    <source>
        <dbReference type="EMBL" id="KAF2323075.1"/>
    </source>
</evidence>
<keyword evidence="2" id="KW-0418">Kinase</keyword>
<organism evidence="7 8">
    <name type="scientific">Hevea brasiliensis</name>
    <name type="common">Para rubber tree</name>
    <name type="synonym">Siphonia brasiliensis</name>
    <dbReference type="NCBI Taxonomy" id="3981"/>
    <lineage>
        <taxon>Eukaryota</taxon>
        <taxon>Viridiplantae</taxon>
        <taxon>Streptophyta</taxon>
        <taxon>Embryophyta</taxon>
        <taxon>Tracheophyta</taxon>
        <taxon>Spermatophyta</taxon>
        <taxon>Magnoliopsida</taxon>
        <taxon>eudicotyledons</taxon>
        <taxon>Gunneridae</taxon>
        <taxon>Pentapetalae</taxon>
        <taxon>rosids</taxon>
        <taxon>fabids</taxon>
        <taxon>Malpighiales</taxon>
        <taxon>Euphorbiaceae</taxon>
        <taxon>Crotonoideae</taxon>
        <taxon>Micrandreae</taxon>
        <taxon>Hevea</taxon>
    </lineage>
</organism>
<gene>
    <name evidence="7" type="ORF">GH714_033175</name>
</gene>
<comment type="subcellular location">
    <subcellularLocation>
        <location evidence="1">Membrane</location>
        <topology evidence="1">Single-pass type I membrane protein</topology>
    </subcellularLocation>
</comment>
<keyword evidence="8" id="KW-1185">Reference proteome</keyword>
<dbReference type="GO" id="GO:0016020">
    <property type="term" value="C:membrane"/>
    <property type="evidence" value="ECO:0007669"/>
    <property type="project" value="UniProtKB-SubCell"/>
</dbReference>